<accession>A0A699XMK7</accession>
<comment type="caution">
    <text evidence="2">The sequence shown here is derived from an EMBL/GenBank/DDBJ whole genome shotgun (WGS) entry which is preliminary data.</text>
</comment>
<feature type="region of interest" description="Disordered" evidence="1">
    <location>
        <begin position="52"/>
        <end position="79"/>
    </location>
</feature>
<feature type="non-terminal residue" evidence="2">
    <location>
        <position position="1"/>
    </location>
</feature>
<feature type="compositionally biased region" description="Gly residues" evidence="1">
    <location>
        <begin position="55"/>
        <end position="68"/>
    </location>
</feature>
<dbReference type="EMBL" id="BKCJ011844001">
    <property type="protein sequence ID" value="GFD57694.1"/>
    <property type="molecule type" value="Genomic_DNA"/>
</dbReference>
<name>A0A699XMK7_TANCI</name>
<sequence length="79" mass="8294">GRGGLGQNVDCPAPHCVFAVPLPRNHCGQRHPDYLAQQGLCRLHLQRAARAGRGAHSGAGHGRAGGRPAGRPVLVPNFF</sequence>
<proteinExistence type="predicted"/>
<dbReference type="AlphaFoldDB" id="A0A699XMK7"/>
<protein>
    <submittedName>
        <fullName evidence="2">Uncharacterized protein</fullName>
    </submittedName>
</protein>
<evidence type="ECO:0000313" key="2">
    <source>
        <dbReference type="EMBL" id="GFD57694.1"/>
    </source>
</evidence>
<organism evidence="2">
    <name type="scientific">Tanacetum cinerariifolium</name>
    <name type="common">Dalmatian daisy</name>
    <name type="synonym">Chrysanthemum cinerariifolium</name>
    <dbReference type="NCBI Taxonomy" id="118510"/>
    <lineage>
        <taxon>Eukaryota</taxon>
        <taxon>Viridiplantae</taxon>
        <taxon>Streptophyta</taxon>
        <taxon>Embryophyta</taxon>
        <taxon>Tracheophyta</taxon>
        <taxon>Spermatophyta</taxon>
        <taxon>Magnoliopsida</taxon>
        <taxon>eudicotyledons</taxon>
        <taxon>Gunneridae</taxon>
        <taxon>Pentapetalae</taxon>
        <taxon>asterids</taxon>
        <taxon>campanulids</taxon>
        <taxon>Asterales</taxon>
        <taxon>Asteraceae</taxon>
        <taxon>Asteroideae</taxon>
        <taxon>Anthemideae</taxon>
        <taxon>Anthemidinae</taxon>
        <taxon>Tanacetum</taxon>
    </lineage>
</organism>
<reference evidence="2" key="1">
    <citation type="journal article" date="2019" name="Sci. Rep.">
        <title>Draft genome of Tanacetum cinerariifolium, the natural source of mosquito coil.</title>
        <authorList>
            <person name="Yamashiro T."/>
            <person name="Shiraishi A."/>
            <person name="Satake H."/>
            <person name="Nakayama K."/>
        </authorList>
    </citation>
    <scope>NUCLEOTIDE SEQUENCE</scope>
</reference>
<gene>
    <name evidence="2" type="ORF">Tci_929663</name>
</gene>
<evidence type="ECO:0000256" key="1">
    <source>
        <dbReference type="SAM" id="MobiDB-lite"/>
    </source>
</evidence>